<reference evidence="1 2" key="1">
    <citation type="submission" date="2019-03" db="EMBL/GenBank/DDBJ databases">
        <title>Genomic Encyclopedia of Type Strains, Phase IV (KMG-IV): sequencing the most valuable type-strain genomes for metagenomic binning, comparative biology and taxonomic classification.</title>
        <authorList>
            <person name="Goeker M."/>
        </authorList>
    </citation>
    <scope>NUCLEOTIDE SEQUENCE [LARGE SCALE GENOMIC DNA]</scope>
    <source>
        <strain evidence="1 2">DSM 45361</strain>
    </source>
</reference>
<evidence type="ECO:0000313" key="1">
    <source>
        <dbReference type="EMBL" id="TDP93833.1"/>
    </source>
</evidence>
<gene>
    <name evidence="1" type="ORF">EV186_106227</name>
</gene>
<organism evidence="1 2">
    <name type="scientific">Labedaea rhizosphaerae</name>
    <dbReference type="NCBI Taxonomy" id="598644"/>
    <lineage>
        <taxon>Bacteria</taxon>
        <taxon>Bacillati</taxon>
        <taxon>Actinomycetota</taxon>
        <taxon>Actinomycetes</taxon>
        <taxon>Pseudonocardiales</taxon>
        <taxon>Pseudonocardiaceae</taxon>
        <taxon>Labedaea</taxon>
    </lineage>
</organism>
<sequence length="119" mass="12938">MAKHRVSKEGRSLFGSRKRDSLFERSFTRCHGCGDDVYVLAEDCRACGAVLNAATSNPAPEPVRHAQPVPQAHYAQLARQAQPLAQPRPVLQARPVHYAQLASQARLAAVAGEPKLRAS</sequence>
<proteinExistence type="predicted"/>
<name>A0A4R6S3F8_LABRH</name>
<comment type="caution">
    <text evidence="1">The sequence shown here is derived from an EMBL/GenBank/DDBJ whole genome shotgun (WGS) entry which is preliminary data.</text>
</comment>
<protein>
    <submittedName>
        <fullName evidence="1">Uncharacterized protein</fullName>
    </submittedName>
</protein>
<accession>A0A4R6S3F8</accession>
<dbReference type="Proteomes" id="UP000295444">
    <property type="component" value="Unassembled WGS sequence"/>
</dbReference>
<keyword evidence="2" id="KW-1185">Reference proteome</keyword>
<dbReference type="RefSeq" id="WP_166659392.1">
    <property type="nucleotide sequence ID" value="NZ_SNXZ01000006.1"/>
</dbReference>
<dbReference type="EMBL" id="SNXZ01000006">
    <property type="protein sequence ID" value="TDP93833.1"/>
    <property type="molecule type" value="Genomic_DNA"/>
</dbReference>
<evidence type="ECO:0000313" key="2">
    <source>
        <dbReference type="Proteomes" id="UP000295444"/>
    </source>
</evidence>
<dbReference type="AlphaFoldDB" id="A0A4R6S3F8"/>